<evidence type="ECO:0000256" key="2">
    <source>
        <dbReference type="ARBA" id="ARBA00007316"/>
    </source>
</evidence>
<dbReference type="Proteomes" id="UP000014622">
    <property type="component" value="Unassembled WGS sequence"/>
</dbReference>
<dbReference type="EMBL" id="ATIT01000115">
    <property type="protein sequence ID" value="EPI10278.1"/>
    <property type="molecule type" value="Genomic_DNA"/>
</dbReference>
<keyword evidence="9" id="KW-0972">Capsule biogenesis/degradation</keyword>
<keyword evidence="8" id="KW-0067">ATP-binding</keyword>
<comment type="pathway">
    <text evidence="1">Capsule biogenesis; capsule polysaccharide biosynthesis.</text>
</comment>
<evidence type="ECO:0000256" key="13">
    <source>
        <dbReference type="ARBA" id="ARBA00051245"/>
    </source>
</evidence>
<dbReference type="AlphaFoldDB" id="A0AB73A7N6"/>
<evidence type="ECO:0000256" key="11">
    <source>
        <dbReference type="ARBA" id="ARBA00023169"/>
    </source>
</evidence>
<dbReference type="PANTHER" id="PTHR32309:SF13">
    <property type="entry name" value="FERRIC ENTEROBACTIN TRANSPORT PROTEIN FEPE"/>
    <property type="match status" value="1"/>
</dbReference>
<keyword evidence="11" id="KW-0270">Exopolysaccharide synthesis</keyword>
<dbReference type="GO" id="GO:0005886">
    <property type="term" value="C:plasma membrane"/>
    <property type="evidence" value="ECO:0007669"/>
    <property type="project" value="UniProtKB-ARBA"/>
</dbReference>
<evidence type="ECO:0000256" key="4">
    <source>
        <dbReference type="ARBA" id="ARBA00019200"/>
    </source>
</evidence>
<evidence type="ECO:0000256" key="3">
    <source>
        <dbReference type="ARBA" id="ARBA00011903"/>
    </source>
</evidence>
<dbReference type="GO" id="GO:0042802">
    <property type="term" value="F:identical protein binding"/>
    <property type="evidence" value="ECO:0007669"/>
    <property type="project" value="UniProtKB-ARBA"/>
</dbReference>
<comment type="similarity">
    <text evidence="2">Belongs to the CpsD/CapB family.</text>
</comment>
<evidence type="ECO:0000256" key="5">
    <source>
        <dbReference type="ARBA" id="ARBA00022679"/>
    </source>
</evidence>
<dbReference type="GO" id="GO:0004715">
    <property type="term" value="F:non-membrane spanning protein tyrosine kinase activity"/>
    <property type="evidence" value="ECO:0007669"/>
    <property type="project" value="UniProtKB-EC"/>
</dbReference>
<keyword evidence="5" id="KW-0808">Transferase</keyword>
<evidence type="ECO:0000256" key="9">
    <source>
        <dbReference type="ARBA" id="ARBA00022903"/>
    </source>
</evidence>
<gene>
    <name evidence="15" type="ORF">D356_02195</name>
</gene>
<dbReference type="InterPro" id="IPR050445">
    <property type="entry name" value="Bact_polysacc_biosynth/exp"/>
</dbReference>
<evidence type="ECO:0000259" key="14">
    <source>
        <dbReference type="Pfam" id="PF13614"/>
    </source>
</evidence>
<evidence type="ECO:0000256" key="12">
    <source>
        <dbReference type="ARBA" id="ARBA00024964"/>
    </source>
</evidence>
<evidence type="ECO:0000256" key="8">
    <source>
        <dbReference type="ARBA" id="ARBA00022840"/>
    </source>
</evidence>
<keyword evidence="6" id="KW-0547">Nucleotide-binding</keyword>
<evidence type="ECO:0000313" key="16">
    <source>
        <dbReference type="Proteomes" id="UP000014622"/>
    </source>
</evidence>
<dbReference type="PANTHER" id="PTHR32309">
    <property type="entry name" value="TYROSINE-PROTEIN KINASE"/>
    <property type="match status" value="1"/>
</dbReference>
<organism evidence="15 16">
    <name type="scientific">Enterococcus faecium SD2A-2</name>
    <dbReference type="NCBI Taxonomy" id="1244154"/>
    <lineage>
        <taxon>Bacteria</taxon>
        <taxon>Bacillati</taxon>
        <taxon>Bacillota</taxon>
        <taxon>Bacilli</taxon>
        <taxon>Lactobacillales</taxon>
        <taxon>Enterococcaceae</taxon>
        <taxon>Enterococcus</taxon>
    </lineage>
</organism>
<proteinExistence type="inferred from homology"/>
<comment type="function">
    <text evidence="12">Involved in the regulation of capsular polysaccharide biosynthesis. Autophosphorylation of CpsD attenuates its activity and reduces the level of encapsulation. May be part of a complex that directs the coordinated polymerization and export to the cell surface of the capsular polysaccharide.</text>
</comment>
<keyword evidence="7" id="KW-0418">Kinase</keyword>
<dbReference type="NCBIfam" id="TIGR01007">
    <property type="entry name" value="eps_fam"/>
    <property type="match status" value="1"/>
</dbReference>
<evidence type="ECO:0000256" key="1">
    <source>
        <dbReference type="ARBA" id="ARBA00005132"/>
    </source>
</evidence>
<dbReference type="InterPro" id="IPR005702">
    <property type="entry name" value="Wzc-like_C"/>
</dbReference>
<dbReference type="GO" id="GO:0000271">
    <property type="term" value="P:polysaccharide biosynthetic process"/>
    <property type="evidence" value="ECO:0007669"/>
    <property type="project" value="UniProtKB-KW"/>
</dbReference>
<accession>A0AB73A7N6</accession>
<comment type="caution">
    <text evidence="15">The sequence shown here is derived from an EMBL/GenBank/DDBJ whole genome shotgun (WGS) entry which is preliminary data.</text>
</comment>
<dbReference type="InterPro" id="IPR025669">
    <property type="entry name" value="AAA_dom"/>
</dbReference>
<name>A0AB73A7N6_ENTFC</name>
<dbReference type="Pfam" id="PF13614">
    <property type="entry name" value="AAA_31"/>
    <property type="match status" value="1"/>
</dbReference>
<protein>
    <recommendedName>
        <fullName evidence="4">Tyrosine-protein kinase CpsD</fullName>
        <ecNumber evidence="3">2.7.10.2</ecNumber>
    </recommendedName>
</protein>
<dbReference type="CDD" id="cd05387">
    <property type="entry name" value="BY-kinase"/>
    <property type="match status" value="1"/>
</dbReference>
<dbReference type="Gene3D" id="3.40.50.300">
    <property type="entry name" value="P-loop containing nucleotide triphosphate hydrolases"/>
    <property type="match status" value="1"/>
</dbReference>
<reference evidence="15 16" key="1">
    <citation type="submission" date="2013-06" db="EMBL/GenBank/DDBJ databases">
        <authorList>
            <person name="Weinstock G."/>
            <person name="Sodergren E."/>
            <person name="Lobos E.A."/>
            <person name="Fulton L."/>
            <person name="Fulton R."/>
            <person name="Courtney L."/>
            <person name="Fronick C."/>
            <person name="O'Laughlin M."/>
            <person name="Godfrey J."/>
            <person name="Wilson R.M."/>
            <person name="Miner T."/>
            <person name="Farmer C."/>
            <person name="Delehaunty K."/>
            <person name="Cordes M."/>
            <person name="Minx P."/>
            <person name="Tomlinson C."/>
            <person name="Chen J."/>
            <person name="Wollam A."/>
            <person name="Pepin K.H."/>
            <person name="Bhonagiri V."/>
            <person name="Zhang X."/>
            <person name="Warren W."/>
            <person name="Mitreva M."/>
            <person name="Mardis E.R."/>
            <person name="Wilson R.K."/>
        </authorList>
    </citation>
    <scope>NUCLEOTIDE SEQUENCE [LARGE SCALE GENOMIC DNA]</scope>
    <source>
        <strain evidence="15 16">SD2A-2</strain>
    </source>
</reference>
<dbReference type="FunFam" id="3.40.50.300:FF:000527">
    <property type="entry name" value="Tyrosine-protein kinase etk"/>
    <property type="match status" value="1"/>
</dbReference>
<dbReference type="SUPFAM" id="SSF52540">
    <property type="entry name" value="P-loop containing nucleoside triphosphate hydrolases"/>
    <property type="match status" value="1"/>
</dbReference>
<evidence type="ECO:0000313" key="15">
    <source>
        <dbReference type="EMBL" id="EPI10278.1"/>
    </source>
</evidence>
<sequence>MKKESRENMKKKKIAASPVPLVALADQSITAEKYRTIRSNIQFAAIDRELNTLVITSSGPDEGKSITAANLAVVFANSGKQVLLVDADLRKPTVALSFQLPHNEGLSNLLSERERIADDYITETHIENLWILPSGPKPHNPSEVLGTKRMEEIIEELILDFDLVIFDMPPVATVTDAQILAAKTDGTLLVVRERKTKKQELLKAKELLQIAKANILGVVYNGTKKESDLTYYYQSFE</sequence>
<dbReference type="EC" id="2.7.10.2" evidence="3"/>
<evidence type="ECO:0000256" key="6">
    <source>
        <dbReference type="ARBA" id="ARBA00022741"/>
    </source>
</evidence>
<evidence type="ECO:0000256" key="10">
    <source>
        <dbReference type="ARBA" id="ARBA00023137"/>
    </source>
</evidence>
<keyword evidence="10" id="KW-0829">Tyrosine-protein kinase</keyword>
<evidence type="ECO:0000256" key="7">
    <source>
        <dbReference type="ARBA" id="ARBA00022777"/>
    </source>
</evidence>
<feature type="domain" description="AAA" evidence="14">
    <location>
        <begin position="63"/>
        <end position="182"/>
    </location>
</feature>
<dbReference type="GO" id="GO:0005524">
    <property type="term" value="F:ATP binding"/>
    <property type="evidence" value="ECO:0007669"/>
    <property type="project" value="UniProtKB-KW"/>
</dbReference>
<comment type="catalytic activity">
    <reaction evidence="13">
        <text>L-tyrosyl-[protein] + ATP = O-phospho-L-tyrosyl-[protein] + ADP + H(+)</text>
        <dbReference type="Rhea" id="RHEA:10596"/>
        <dbReference type="Rhea" id="RHEA-COMP:10136"/>
        <dbReference type="Rhea" id="RHEA-COMP:20101"/>
        <dbReference type="ChEBI" id="CHEBI:15378"/>
        <dbReference type="ChEBI" id="CHEBI:30616"/>
        <dbReference type="ChEBI" id="CHEBI:46858"/>
        <dbReference type="ChEBI" id="CHEBI:61978"/>
        <dbReference type="ChEBI" id="CHEBI:456216"/>
        <dbReference type="EC" id="2.7.10.2"/>
    </reaction>
</comment>
<dbReference type="InterPro" id="IPR027417">
    <property type="entry name" value="P-loop_NTPase"/>
</dbReference>